<feature type="region of interest" description="Disordered" evidence="1">
    <location>
        <begin position="150"/>
        <end position="182"/>
    </location>
</feature>
<evidence type="ECO:0000313" key="2">
    <source>
        <dbReference type="EMBL" id="MDQ0290310.1"/>
    </source>
</evidence>
<evidence type="ECO:0000256" key="1">
    <source>
        <dbReference type="SAM" id="MobiDB-lite"/>
    </source>
</evidence>
<comment type="caution">
    <text evidence="2">The sequence shown here is derived from an EMBL/GenBank/DDBJ whole genome shotgun (WGS) entry which is preliminary data.</text>
</comment>
<feature type="compositionally biased region" description="Low complexity" evidence="1">
    <location>
        <begin position="171"/>
        <end position="182"/>
    </location>
</feature>
<gene>
    <name evidence="2" type="ORF">J3R75_002417</name>
</gene>
<sequence>MDIGCTTCPRRRGETRRASPMWRPPGAILSCRLTPGCGALWAPHQGLCMVRPSGPNLADLRTCFVWFGPKTTSGSGRKPRLVRAENHVWFGPKTTSGSGRKPRLVRAENHVWFGPKTTSGSGRKPPSFNIHVFALSALPRVQEVLKRSPASKASFSTVPESPHGPIHGTMPHVSVSPRPSARSRQVVMVPAVL</sequence>
<accession>A0AAE3VH69</accession>
<feature type="region of interest" description="Disordered" evidence="1">
    <location>
        <begin position="1"/>
        <end position="21"/>
    </location>
</feature>
<protein>
    <submittedName>
        <fullName evidence="2">Uncharacterized protein</fullName>
    </submittedName>
</protein>
<evidence type="ECO:0000313" key="3">
    <source>
        <dbReference type="Proteomes" id="UP001238163"/>
    </source>
</evidence>
<dbReference type="AlphaFoldDB" id="A0AAE3VH69"/>
<reference evidence="2" key="1">
    <citation type="submission" date="2023-07" db="EMBL/GenBank/DDBJ databases">
        <title>Genomic Encyclopedia of Type Strains, Phase IV (KMG-IV): sequencing the most valuable type-strain genomes for metagenomic binning, comparative biology and taxonomic classification.</title>
        <authorList>
            <person name="Goeker M."/>
        </authorList>
    </citation>
    <scope>NUCLEOTIDE SEQUENCE</scope>
    <source>
        <strain evidence="2">DSM 24202</strain>
    </source>
</reference>
<proteinExistence type="predicted"/>
<dbReference type="Proteomes" id="UP001238163">
    <property type="component" value="Unassembled WGS sequence"/>
</dbReference>
<keyword evidence="3" id="KW-1185">Reference proteome</keyword>
<name>A0AAE3VH69_9BACT</name>
<organism evidence="2 3">
    <name type="scientific">Oligosphaera ethanolica</name>
    <dbReference type="NCBI Taxonomy" id="760260"/>
    <lineage>
        <taxon>Bacteria</taxon>
        <taxon>Pseudomonadati</taxon>
        <taxon>Lentisphaerota</taxon>
        <taxon>Oligosphaeria</taxon>
        <taxon>Oligosphaerales</taxon>
        <taxon>Oligosphaeraceae</taxon>
        <taxon>Oligosphaera</taxon>
    </lineage>
</organism>
<dbReference type="EMBL" id="JAUSVL010000001">
    <property type="protein sequence ID" value="MDQ0290310.1"/>
    <property type="molecule type" value="Genomic_DNA"/>
</dbReference>